<comment type="caution">
    <text evidence="2">The sequence shown here is derived from an EMBL/GenBank/DDBJ whole genome shotgun (WGS) entry which is preliminary data.</text>
</comment>
<accession>A0A9P9BUB0</accession>
<sequence length="130" mass="14142">MAGHPRLRAPFHIMHAAQDLSVLGPDDPNDRRPCQPRSSMATTGIRTSSPGMGFCMHNNILRLLWRSDHEQNGRTSLPWRCRRLPPNFGPIHFFAVCMAAAPQPSPPRRMGPLIVGASAAGTPISASARG</sequence>
<name>A0A9P9BUB0_9PEZI</name>
<evidence type="ECO:0000313" key="2">
    <source>
        <dbReference type="EMBL" id="KAH7031279.1"/>
    </source>
</evidence>
<evidence type="ECO:0000256" key="1">
    <source>
        <dbReference type="SAM" id="MobiDB-lite"/>
    </source>
</evidence>
<gene>
    <name evidence="2" type="ORF">B0I36DRAFT_120965</name>
</gene>
<evidence type="ECO:0000313" key="3">
    <source>
        <dbReference type="Proteomes" id="UP000756346"/>
    </source>
</evidence>
<dbReference type="AlphaFoldDB" id="A0A9P9BUB0"/>
<dbReference type="RefSeq" id="XP_046012959.1">
    <property type="nucleotide sequence ID" value="XM_046148035.1"/>
</dbReference>
<feature type="region of interest" description="Disordered" evidence="1">
    <location>
        <begin position="24"/>
        <end position="47"/>
    </location>
</feature>
<proteinExistence type="predicted"/>
<dbReference type="Proteomes" id="UP000756346">
    <property type="component" value="Unassembled WGS sequence"/>
</dbReference>
<reference evidence="2" key="1">
    <citation type="journal article" date="2021" name="Nat. Commun.">
        <title>Genetic determinants of endophytism in the Arabidopsis root mycobiome.</title>
        <authorList>
            <person name="Mesny F."/>
            <person name="Miyauchi S."/>
            <person name="Thiergart T."/>
            <person name="Pickel B."/>
            <person name="Atanasova L."/>
            <person name="Karlsson M."/>
            <person name="Huettel B."/>
            <person name="Barry K.W."/>
            <person name="Haridas S."/>
            <person name="Chen C."/>
            <person name="Bauer D."/>
            <person name="Andreopoulos W."/>
            <person name="Pangilinan J."/>
            <person name="LaButti K."/>
            <person name="Riley R."/>
            <person name="Lipzen A."/>
            <person name="Clum A."/>
            <person name="Drula E."/>
            <person name="Henrissat B."/>
            <person name="Kohler A."/>
            <person name="Grigoriev I.V."/>
            <person name="Martin F.M."/>
            <person name="Hacquard S."/>
        </authorList>
    </citation>
    <scope>NUCLEOTIDE SEQUENCE</scope>
    <source>
        <strain evidence="2">MPI-CAGE-CH-0230</strain>
    </source>
</reference>
<keyword evidence="3" id="KW-1185">Reference proteome</keyword>
<dbReference type="EMBL" id="JAGTJQ010000005">
    <property type="protein sequence ID" value="KAH7031279.1"/>
    <property type="molecule type" value="Genomic_DNA"/>
</dbReference>
<dbReference type="GeneID" id="70177581"/>
<organism evidence="2 3">
    <name type="scientific">Microdochium trichocladiopsis</name>
    <dbReference type="NCBI Taxonomy" id="1682393"/>
    <lineage>
        <taxon>Eukaryota</taxon>
        <taxon>Fungi</taxon>
        <taxon>Dikarya</taxon>
        <taxon>Ascomycota</taxon>
        <taxon>Pezizomycotina</taxon>
        <taxon>Sordariomycetes</taxon>
        <taxon>Xylariomycetidae</taxon>
        <taxon>Xylariales</taxon>
        <taxon>Microdochiaceae</taxon>
        <taxon>Microdochium</taxon>
    </lineage>
</organism>
<protein>
    <submittedName>
        <fullName evidence="2">Uncharacterized protein</fullName>
    </submittedName>
</protein>
<feature type="compositionally biased region" description="Polar residues" evidence="1">
    <location>
        <begin position="36"/>
        <end position="47"/>
    </location>
</feature>